<name>A0ABQ2VK83_9ACTN</name>
<evidence type="ECO:0000313" key="9">
    <source>
        <dbReference type="Proteomes" id="UP000654471"/>
    </source>
</evidence>
<organism evidence="8 9">
    <name type="scientific">Streptomyces albospinus</name>
    <dbReference type="NCBI Taxonomy" id="285515"/>
    <lineage>
        <taxon>Bacteria</taxon>
        <taxon>Bacillati</taxon>
        <taxon>Actinomycetota</taxon>
        <taxon>Actinomycetes</taxon>
        <taxon>Kitasatosporales</taxon>
        <taxon>Streptomycetaceae</taxon>
        <taxon>Streptomyces</taxon>
    </lineage>
</organism>
<reference evidence="9" key="1">
    <citation type="journal article" date="2019" name="Int. J. Syst. Evol. Microbiol.">
        <title>The Global Catalogue of Microorganisms (GCM) 10K type strain sequencing project: providing services to taxonomists for standard genome sequencing and annotation.</title>
        <authorList>
            <consortium name="The Broad Institute Genomics Platform"/>
            <consortium name="The Broad Institute Genome Sequencing Center for Infectious Disease"/>
            <person name="Wu L."/>
            <person name="Ma J."/>
        </authorList>
    </citation>
    <scope>NUCLEOTIDE SEQUENCE [LARGE SCALE GENOMIC DNA]</scope>
    <source>
        <strain evidence="9">JCM 3399</strain>
    </source>
</reference>
<evidence type="ECO:0000256" key="2">
    <source>
        <dbReference type="ARBA" id="ARBA00010472"/>
    </source>
</evidence>
<dbReference type="SUPFAM" id="SSF55399">
    <property type="entry name" value="Subtilisin inhibitor"/>
    <property type="match status" value="1"/>
</dbReference>
<evidence type="ECO:0000256" key="1">
    <source>
        <dbReference type="ARBA" id="ARBA00004613"/>
    </source>
</evidence>
<dbReference type="InterPro" id="IPR023549">
    <property type="entry name" value="Subtilisin_inhibitor"/>
</dbReference>
<evidence type="ECO:0000259" key="7">
    <source>
        <dbReference type="Pfam" id="PF00720"/>
    </source>
</evidence>
<keyword evidence="9" id="KW-1185">Reference proteome</keyword>
<keyword evidence="4" id="KW-0646">Protease inhibitor</keyword>
<evidence type="ECO:0000256" key="3">
    <source>
        <dbReference type="ARBA" id="ARBA00022525"/>
    </source>
</evidence>
<dbReference type="Proteomes" id="UP000654471">
    <property type="component" value="Unassembled WGS sequence"/>
</dbReference>
<evidence type="ECO:0000256" key="5">
    <source>
        <dbReference type="ARBA" id="ARBA00022900"/>
    </source>
</evidence>
<proteinExistence type="inferred from homology"/>
<protein>
    <recommendedName>
        <fullName evidence="7">Subtilisin inhibitor domain-containing protein</fullName>
    </recommendedName>
</protein>
<dbReference type="EMBL" id="BMRP01000040">
    <property type="protein sequence ID" value="GGU92471.1"/>
    <property type="molecule type" value="Genomic_DNA"/>
</dbReference>
<evidence type="ECO:0000313" key="8">
    <source>
        <dbReference type="EMBL" id="GGU92471.1"/>
    </source>
</evidence>
<comment type="similarity">
    <text evidence="2">Belongs to the protease inhibitor I16 (SSI) family.</text>
</comment>
<keyword evidence="6" id="KW-1015">Disulfide bond</keyword>
<dbReference type="InterPro" id="IPR036819">
    <property type="entry name" value="Subtilisin_inhibitor-like_sf"/>
</dbReference>
<feature type="domain" description="Subtilisin inhibitor" evidence="7">
    <location>
        <begin position="133"/>
        <end position="212"/>
    </location>
</feature>
<gene>
    <name evidence="8" type="ORF">GCM10010211_69090</name>
</gene>
<dbReference type="Pfam" id="PF00720">
    <property type="entry name" value="SSI"/>
    <property type="match status" value="1"/>
</dbReference>
<comment type="subcellular location">
    <subcellularLocation>
        <location evidence="1">Secreted</location>
    </subcellularLocation>
</comment>
<evidence type="ECO:0000256" key="4">
    <source>
        <dbReference type="ARBA" id="ARBA00022690"/>
    </source>
</evidence>
<keyword evidence="5" id="KW-0722">Serine protease inhibitor</keyword>
<dbReference type="Gene3D" id="3.30.350.10">
    <property type="entry name" value="Subtilisin inhibitor-like"/>
    <property type="match status" value="1"/>
</dbReference>
<keyword evidence="3" id="KW-0964">Secreted</keyword>
<accession>A0ABQ2VK83</accession>
<sequence>MMAQLQGLSPIAPYGTRPAGHPAKTFLRRNVGGGCALGVSGPYGDPRVVRPGCVPTGYRPALASREPVMPYRRTSSLFAAATAAATAAVTVVSALALAPAAAAAPIPLPHHRSVEGMTGAGHHMRARDRADHLSVTVTDSGSDRTDGTFELYCHPARGTHFDAAGACARLDKMTRWGRDPFAPVPQGARCTMMYGGPAKAHVSGTWAGRPVNADFRRTNGCEIERWGRFEPMLPSTVS</sequence>
<comment type="caution">
    <text evidence="8">The sequence shown here is derived from an EMBL/GenBank/DDBJ whole genome shotgun (WGS) entry which is preliminary data.</text>
</comment>
<evidence type="ECO:0000256" key="6">
    <source>
        <dbReference type="ARBA" id="ARBA00023157"/>
    </source>
</evidence>